<organism evidence="1">
    <name type="scientific">marine metagenome</name>
    <dbReference type="NCBI Taxonomy" id="408172"/>
    <lineage>
        <taxon>unclassified sequences</taxon>
        <taxon>metagenomes</taxon>
        <taxon>ecological metagenomes</taxon>
    </lineage>
</organism>
<evidence type="ECO:0000313" key="1">
    <source>
        <dbReference type="EMBL" id="SVE34037.1"/>
    </source>
</evidence>
<accession>A0A383CNV4</accession>
<dbReference type="AlphaFoldDB" id="A0A383CNV4"/>
<name>A0A383CNV4_9ZZZZ</name>
<sequence length="40" mass="4391">MWCQYVPNRSVTALGVPEVAGILDDRRFHFTGSTAPDGLL</sequence>
<protein>
    <submittedName>
        <fullName evidence="1">Uncharacterized protein</fullName>
    </submittedName>
</protein>
<dbReference type="EMBL" id="UINC01210533">
    <property type="protein sequence ID" value="SVE34037.1"/>
    <property type="molecule type" value="Genomic_DNA"/>
</dbReference>
<reference evidence="1" key="1">
    <citation type="submission" date="2018-05" db="EMBL/GenBank/DDBJ databases">
        <authorList>
            <person name="Lanie J.A."/>
            <person name="Ng W.-L."/>
            <person name="Kazmierczak K.M."/>
            <person name="Andrzejewski T.M."/>
            <person name="Davidsen T.M."/>
            <person name="Wayne K.J."/>
            <person name="Tettelin H."/>
            <person name="Glass J.I."/>
            <person name="Rusch D."/>
            <person name="Podicherti R."/>
            <person name="Tsui H.-C.T."/>
            <person name="Winkler M.E."/>
        </authorList>
    </citation>
    <scope>NUCLEOTIDE SEQUENCE</scope>
</reference>
<gene>
    <name evidence="1" type="ORF">METZ01_LOCUS486891</name>
</gene>
<proteinExistence type="predicted"/>